<dbReference type="RefSeq" id="WP_281845276.1">
    <property type="nucleotide sequence ID" value="NZ_BSCH01000011.1"/>
</dbReference>
<sequence length="75" mass="9322">MREVERRLEQRIQEMYKDIKPYMKREDATKELREMCQNCDGYCGIDHDYEECKDKPCFRFWLCYEIEKHRISFGG</sequence>
<dbReference type="EMBL" id="BSCH01000011">
    <property type="protein sequence ID" value="GLG90420.1"/>
    <property type="molecule type" value="Genomic_DNA"/>
</dbReference>
<name>A0A9W6CDE7_9FIRM</name>
<protein>
    <submittedName>
        <fullName evidence="1">Uncharacterized protein</fullName>
    </submittedName>
</protein>
<evidence type="ECO:0000313" key="2">
    <source>
        <dbReference type="Proteomes" id="UP001145094"/>
    </source>
</evidence>
<evidence type="ECO:0000313" key="1">
    <source>
        <dbReference type="EMBL" id="GLG90420.1"/>
    </source>
</evidence>
<reference evidence="1" key="2">
    <citation type="submission" date="2022-11" db="EMBL/GenBank/DDBJ databases">
        <title>Draft genome sequence of Sellimonas catena strain 18CBH55.</title>
        <authorList>
            <person name="Hisatomi A."/>
            <person name="Ohkuma M."/>
            <person name="Sakamoto M."/>
        </authorList>
    </citation>
    <scope>NUCLEOTIDE SEQUENCE</scope>
    <source>
        <strain evidence="1">18CBH55</strain>
    </source>
</reference>
<reference evidence="1" key="1">
    <citation type="submission" date="2022-11" db="EMBL/GenBank/DDBJ databases">
        <title>Draft genome sequence of Sellimonas catena strain 18CBH55.</title>
        <authorList>
            <person name="Atsushi H."/>
            <person name="Moriya O."/>
            <person name="Mitsuo S."/>
        </authorList>
    </citation>
    <scope>NUCLEOTIDE SEQUENCE</scope>
    <source>
        <strain evidence="1">18CBH55</strain>
    </source>
</reference>
<comment type="caution">
    <text evidence="1">The sequence shown here is derived from an EMBL/GenBank/DDBJ whole genome shotgun (WGS) entry which is preliminary data.</text>
</comment>
<reference evidence="1" key="3">
    <citation type="journal article" date="2023" name="Int. J. Syst. Evol. Microbiol.">
        <title>Sellimonas catena sp. nov., isolated from human faeces.</title>
        <authorList>
            <person name="Hisatomi A."/>
            <person name="Ohkuma M."/>
            <person name="Sakamoto M."/>
        </authorList>
    </citation>
    <scope>NUCLEOTIDE SEQUENCE</scope>
    <source>
        <strain evidence="1">18CBH55</strain>
    </source>
</reference>
<organism evidence="1 2">
    <name type="scientific">Sellimonas catena</name>
    <dbReference type="NCBI Taxonomy" id="2994035"/>
    <lineage>
        <taxon>Bacteria</taxon>
        <taxon>Bacillati</taxon>
        <taxon>Bacillota</taxon>
        <taxon>Clostridia</taxon>
        <taxon>Lachnospirales</taxon>
        <taxon>Lachnospiraceae</taxon>
        <taxon>Sellimonas</taxon>
    </lineage>
</organism>
<dbReference type="AlphaFoldDB" id="A0A9W6CDE7"/>
<proteinExistence type="predicted"/>
<accession>A0A9W6CDE7</accession>
<gene>
    <name evidence="1" type="ORF">Selli2_18470</name>
</gene>
<dbReference type="Proteomes" id="UP001145094">
    <property type="component" value="Unassembled WGS sequence"/>
</dbReference>